<dbReference type="HOGENOM" id="CLU_009583_0_4_0"/>
<evidence type="ECO:0000313" key="4">
    <source>
        <dbReference type="Proteomes" id="UP000001520"/>
    </source>
</evidence>
<dbReference type="PANTHER" id="PTHR12526">
    <property type="entry name" value="GLYCOSYLTRANSFERASE"/>
    <property type="match status" value="1"/>
</dbReference>
<dbReference type="RefSeq" id="WP_013007332.1">
    <property type="nucleotide sequence ID" value="NC_013939.1"/>
</dbReference>
<proteinExistence type="predicted"/>
<sequence>MKFLQLINVRWYNATAWYAVNLSRVLVENNHDVIVAGLPGSPPLLKAKEYGLKIFELPFNSNNPMQIIKNIGKFNSFIKEFKPDWVVCHRGEFFWYCALKRLLSNGYRLIRVRGDRRKPKTDFINKFLHDKCTDLVVTSGDFLKSVYIKEMKLTENKVKTIYGGVDTLKFRYSEEGRKRVREEFGFSDNDYVVGIVGRFDYVKGHENLIKAISIIYLEKGIKNIRLFLIGFDTNIKTDDIKNMIRNYNIEDISRISGFREDIVDCMSALDLGVVASLGSEAICRVAFELMAVGVPVVSSDVGVLPEIIPKENIYPANNVEKLVEKILNHNKSVRVYSDKQFYNDFIKAISSIDKN</sequence>
<feature type="domain" description="Glycosyl transferase family 1" evidence="1">
    <location>
        <begin position="178"/>
        <end position="327"/>
    </location>
</feature>
<evidence type="ECO:0000313" key="3">
    <source>
        <dbReference type="EMBL" id="BAI80084.1"/>
    </source>
</evidence>
<dbReference type="eggNOG" id="COG0438">
    <property type="taxonomic scope" value="Bacteria"/>
</dbReference>
<accession>D3PBW1</accession>
<dbReference type="OrthoDB" id="9804196at2"/>
<organism evidence="3 4">
    <name type="scientific">Deferribacter desulfuricans (strain DSM 14783 / JCM 11476 / NBRC 101012 / SSM1)</name>
    <dbReference type="NCBI Taxonomy" id="639282"/>
    <lineage>
        <taxon>Bacteria</taxon>
        <taxon>Pseudomonadati</taxon>
        <taxon>Deferribacterota</taxon>
        <taxon>Deferribacteres</taxon>
        <taxon>Deferribacterales</taxon>
        <taxon>Deferribacteraceae</taxon>
        <taxon>Deferribacter</taxon>
    </lineage>
</organism>
<dbReference type="SUPFAM" id="SSF53756">
    <property type="entry name" value="UDP-Glycosyltransferase/glycogen phosphorylase"/>
    <property type="match status" value="1"/>
</dbReference>
<keyword evidence="4" id="KW-1185">Reference proteome</keyword>
<dbReference type="EMBL" id="AP011529">
    <property type="protein sequence ID" value="BAI80084.1"/>
    <property type="molecule type" value="Genomic_DNA"/>
</dbReference>
<feature type="domain" description="Glycosyltransferase subfamily 4-like N-terminal" evidence="2">
    <location>
        <begin position="17"/>
        <end position="167"/>
    </location>
</feature>
<dbReference type="Pfam" id="PF13439">
    <property type="entry name" value="Glyco_transf_4"/>
    <property type="match status" value="1"/>
</dbReference>
<dbReference type="InterPro" id="IPR028098">
    <property type="entry name" value="Glyco_trans_4-like_N"/>
</dbReference>
<dbReference type="InterPro" id="IPR001296">
    <property type="entry name" value="Glyco_trans_1"/>
</dbReference>
<dbReference type="STRING" id="639282.DEFDS_0602"/>
<dbReference type="KEGG" id="ddf:DEFDS_0602"/>
<evidence type="ECO:0000259" key="1">
    <source>
        <dbReference type="Pfam" id="PF00534"/>
    </source>
</evidence>
<protein>
    <submittedName>
        <fullName evidence="3">Glycosyl transferase</fullName>
    </submittedName>
</protein>
<evidence type="ECO:0000259" key="2">
    <source>
        <dbReference type="Pfam" id="PF13439"/>
    </source>
</evidence>
<reference evidence="3 4" key="1">
    <citation type="journal article" date="2010" name="DNA Res.">
        <title>Bacterial lifestyle in a deep-sea hydrothermal vent chimney revealed by the genome sequence of the thermophilic bacterium Deferribacter desulfuricans SSM1.</title>
        <authorList>
            <person name="Takaki Y."/>
            <person name="Shimamura S."/>
            <person name="Nakagawa S."/>
            <person name="Fukuhara Y."/>
            <person name="Horikawa H."/>
            <person name="Ankai A."/>
            <person name="Harada T."/>
            <person name="Hosoyama A."/>
            <person name="Oguchi A."/>
            <person name="Fukui S."/>
            <person name="Fujita N."/>
            <person name="Takami H."/>
            <person name="Takai K."/>
        </authorList>
    </citation>
    <scope>NUCLEOTIDE SEQUENCE [LARGE SCALE GENOMIC DNA]</scope>
    <source>
        <strain evidence="4">DSM 14783 / JCM 11476 / NBRC 101012 / SSM1</strain>
    </source>
</reference>
<dbReference type="GO" id="GO:0016757">
    <property type="term" value="F:glycosyltransferase activity"/>
    <property type="evidence" value="ECO:0007669"/>
    <property type="project" value="InterPro"/>
</dbReference>
<gene>
    <name evidence="3" type="ordered locus">DEFDS_0602</name>
</gene>
<dbReference type="Gene3D" id="3.40.50.2000">
    <property type="entry name" value="Glycogen Phosphorylase B"/>
    <property type="match status" value="2"/>
</dbReference>
<dbReference type="AlphaFoldDB" id="D3PBW1"/>
<dbReference type="Pfam" id="PF00534">
    <property type="entry name" value="Glycos_transf_1"/>
    <property type="match status" value="1"/>
</dbReference>
<dbReference type="CAZy" id="GT4">
    <property type="family name" value="Glycosyltransferase Family 4"/>
</dbReference>
<name>D3PBW1_DEFDS</name>
<keyword evidence="3" id="KW-0808">Transferase</keyword>
<dbReference type="Proteomes" id="UP000001520">
    <property type="component" value="Chromosome"/>
</dbReference>